<feature type="compositionally biased region" description="Basic residues" evidence="1">
    <location>
        <begin position="27"/>
        <end position="38"/>
    </location>
</feature>
<keyword evidence="2" id="KW-0732">Signal</keyword>
<feature type="chain" id="PRO_5014759759" evidence="2">
    <location>
        <begin position="16"/>
        <end position="169"/>
    </location>
</feature>
<evidence type="ECO:0000256" key="2">
    <source>
        <dbReference type="SAM" id="SignalP"/>
    </source>
</evidence>
<feature type="region of interest" description="Disordered" evidence="1">
    <location>
        <begin position="17"/>
        <end position="38"/>
    </location>
</feature>
<evidence type="ECO:0000313" key="3">
    <source>
        <dbReference type="EMBL" id="MBW26896.1"/>
    </source>
</evidence>
<feature type="signal peptide" evidence="2">
    <location>
        <begin position="1"/>
        <end position="15"/>
    </location>
</feature>
<protein>
    <submittedName>
        <fullName evidence="3">Putative secreted peptide</fullName>
    </submittedName>
</protein>
<organism evidence="3">
    <name type="scientific">Anopheles braziliensis</name>
    <dbReference type="NCBI Taxonomy" id="58242"/>
    <lineage>
        <taxon>Eukaryota</taxon>
        <taxon>Metazoa</taxon>
        <taxon>Ecdysozoa</taxon>
        <taxon>Arthropoda</taxon>
        <taxon>Hexapoda</taxon>
        <taxon>Insecta</taxon>
        <taxon>Pterygota</taxon>
        <taxon>Neoptera</taxon>
        <taxon>Endopterygota</taxon>
        <taxon>Diptera</taxon>
        <taxon>Nematocera</taxon>
        <taxon>Culicoidea</taxon>
        <taxon>Culicidae</taxon>
        <taxon>Anophelinae</taxon>
        <taxon>Anopheles</taxon>
    </lineage>
</organism>
<accession>A0A2M3ZEC3</accession>
<name>A0A2M3ZEC3_9DIPT</name>
<sequence>MRVCSLLSLLSAVDSIDHQHSPDHWKPKTKTKNLKQKSKGGIEAGLGATVWLPLPMEQRLSGDRTMDDVPEHVRPDATVDNVLKLPALLPPSTSFRARGNGAAAAAVGVATMDERMRQQKTTRNRAAQYNRILPEIPDLYSSYSSSSNDCSQHSIASSSSSNGDNSTSS</sequence>
<reference evidence="3" key="1">
    <citation type="submission" date="2018-01" db="EMBL/GenBank/DDBJ databases">
        <title>An insight into the sialome of Amazonian anophelines.</title>
        <authorList>
            <person name="Ribeiro J.M."/>
            <person name="Scarpassa V."/>
            <person name="Calvo E."/>
        </authorList>
    </citation>
    <scope>NUCLEOTIDE SEQUENCE</scope>
    <source>
        <tissue evidence="3">Salivary glands</tissue>
    </source>
</reference>
<feature type="compositionally biased region" description="Basic and acidic residues" evidence="1">
    <location>
        <begin position="17"/>
        <end position="26"/>
    </location>
</feature>
<dbReference type="EMBL" id="GGFM01006145">
    <property type="protein sequence ID" value="MBW26896.1"/>
    <property type="molecule type" value="Transcribed_RNA"/>
</dbReference>
<proteinExistence type="predicted"/>
<dbReference type="AlphaFoldDB" id="A0A2M3ZEC3"/>
<feature type="region of interest" description="Disordered" evidence="1">
    <location>
        <begin position="142"/>
        <end position="169"/>
    </location>
</feature>
<evidence type="ECO:0000256" key="1">
    <source>
        <dbReference type="SAM" id="MobiDB-lite"/>
    </source>
</evidence>